<evidence type="ECO:0000313" key="1">
    <source>
        <dbReference type="EMBL" id="MDG0816492.1"/>
    </source>
</evidence>
<keyword evidence="2" id="KW-1185">Reference proteome</keyword>
<dbReference type="RefSeq" id="WP_277577971.1">
    <property type="nucleotide sequence ID" value="NZ_JANRMI010000002.1"/>
</dbReference>
<protein>
    <submittedName>
        <fullName evidence="1">Uncharacterized protein</fullName>
    </submittedName>
</protein>
<proteinExistence type="predicted"/>
<reference evidence="1" key="1">
    <citation type="submission" date="2022-08" db="EMBL/GenBank/DDBJ databases">
        <title>Novel Bdellovibrio Species Isolated from Svalbard: Designation Bdellovibrio svalbardensis.</title>
        <authorList>
            <person name="Mitchell R.J."/>
            <person name="Choi S.Y."/>
        </authorList>
    </citation>
    <scope>NUCLEOTIDE SEQUENCE</scope>
    <source>
        <strain evidence="1">PAP01</strain>
    </source>
</reference>
<sequence>MRNKIFIGIAGIITLVSVPLVGHELFIFASHGFSRDYYLIDRCQDNGGCWDYSNRTCRNARGDSPKEPKACKLK</sequence>
<gene>
    <name evidence="1" type="ORF">NWE73_08965</name>
</gene>
<organism evidence="1 2">
    <name type="scientific">Bdellovibrio svalbardensis</name>
    <dbReference type="NCBI Taxonomy" id="2972972"/>
    <lineage>
        <taxon>Bacteria</taxon>
        <taxon>Pseudomonadati</taxon>
        <taxon>Bdellovibrionota</taxon>
        <taxon>Bdellovibrionia</taxon>
        <taxon>Bdellovibrionales</taxon>
        <taxon>Pseudobdellovibrionaceae</taxon>
        <taxon>Bdellovibrio</taxon>
    </lineage>
</organism>
<evidence type="ECO:0000313" key="2">
    <source>
        <dbReference type="Proteomes" id="UP001152321"/>
    </source>
</evidence>
<dbReference type="Proteomes" id="UP001152321">
    <property type="component" value="Unassembled WGS sequence"/>
</dbReference>
<name>A0ABT6DI35_9BACT</name>
<dbReference type="EMBL" id="JANRMI010000002">
    <property type="protein sequence ID" value="MDG0816492.1"/>
    <property type="molecule type" value="Genomic_DNA"/>
</dbReference>
<accession>A0ABT6DI35</accession>
<comment type="caution">
    <text evidence="1">The sequence shown here is derived from an EMBL/GenBank/DDBJ whole genome shotgun (WGS) entry which is preliminary data.</text>
</comment>